<keyword evidence="4" id="KW-1185">Reference proteome</keyword>
<dbReference type="PROSITE" id="PS51257">
    <property type="entry name" value="PROKAR_LIPOPROTEIN"/>
    <property type="match status" value="1"/>
</dbReference>
<dbReference type="EMBL" id="CAJRGZ010000019">
    <property type="protein sequence ID" value="CAG5160562.1"/>
    <property type="molecule type" value="Genomic_DNA"/>
</dbReference>
<keyword evidence="1" id="KW-0732">Signal</keyword>
<protein>
    <recommendedName>
        <fullName evidence="2">DUF7136 domain-containing protein</fullName>
    </recommendedName>
</protein>
<gene>
    <name evidence="3" type="ORF">ALTATR162_LOCUS5852</name>
</gene>
<name>A0A8J2N221_9PLEO</name>
<dbReference type="Pfam" id="PF23584">
    <property type="entry name" value="DUF7136"/>
    <property type="match status" value="1"/>
</dbReference>
<dbReference type="GeneID" id="67017676"/>
<feature type="domain" description="DUF7136" evidence="2">
    <location>
        <begin position="48"/>
        <end position="264"/>
    </location>
</feature>
<evidence type="ECO:0000313" key="4">
    <source>
        <dbReference type="Proteomes" id="UP000676310"/>
    </source>
</evidence>
<comment type="caution">
    <text evidence="3">The sequence shown here is derived from an EMBL/GenBank/DDBJ whole genome shotgun (WGS) entry which is preliminary data.</text>
</comment>
<evidence type="ECO:0000256" key="1">
    <source>
        <dbReference type="SAM" id="SignalP"/>
    </source>
</evidence>
<reference evidence="3" key="1">
    <citation type="submission" date="2021-05" db="EMBL/GenBank/DDBJ databases">
        <authorList>
            <person name="Stam R."/>
        </authorList>
    </citation>
    <scope>NUCLEOTIDE SEQUENCE</scope>
    <source>
        <strain evidence="3">CS162</strain>
    </source>
</reference>
<proteinExistence type="predicted"/>
<dbReference type="OrthoDB" id="4490227at2759"/>
<dbReference type="AlphaFoldDB" id="A0A8J2N221"/>
<sequence length="309" mass="33086">MMLRYSWCAATALAACRLASAQTTTTAAASFTPTSSVQTSAPTSNLPAFEIDVLFPRENETYNYTSSLPIVFTFQNLTAAAELGPFRFLWVIMPYNSIKKPIPGGTINDQWVEGFTSENVSTFTNPNGSPFVLTNYTNPKEWNSKPNYGGTAYALQWYIQWDYIEAQCDYPNLAVLPSNGSQLLFTLLPAWRGEWSAPNPSALGNVTDNCAQLGTLAMVDANKSNACSMDQLRLGESGNPCAIKPDEAMVSSMSSVVESLSASQSLATATPTTTESPVTPNAAVATGVSVQPALAAALVLGGWELWSLS</sequence>
<dbReference type="RefSeq" id="XP_043169407.1">
    <property type="nucleotide sequence ID" value="XM_043313472.1"/>
</dbReference>
<evidence type="ECO:0000313" key="3">
    <source>
        <dbReference type="EMBL" id="CAG5160562.1"/>
    </source>
</evidence>
<feature type="signal peptide" evidence="1">
    <location>
        <begin position="1"/>
        <end position="21"/>
    </location>
</feature>
<feature type="chain" id="PRO_5035281023" description="DUF7136 domain-containing protein" evidence="1">
    <location>
        <begin position="22"/>
        <end position="309"/>
    </location>
</feature>
<dbReference type="Proteomes" id="UP000676310">
    <property type="component" value="Unassembled WGS sequence"/>
</dbReference>
<dbReference type="InterPro" id="IPR055560">
    <property type="entry name" value="DUF7136"/>
</dbReference>
<organism evidence="3 4">
    <name type="scientific">Alternaria atra</name>
    <dbReference type="NCBI Taxonomy" id="119953"/>
    <lineage>
        <taxon>Eukaryota</taxon>
        <taxon>Fungi</taxon>
        <taxon>Dikarya</taxon>
        <taxon>Ascomycota</taxon>
        <taxon>Pezizomycotina</taxon>
        <taxon>Dothideomycetes</taxon>
        <taxon>Pleosporomycetidae</taxon>
        <taxon>Pleosporales</taxon>
        <taxon>Pleosporineae</taxon>
        <taxon>Pleosporaceae</taxon>
        <taxon>Alternaria</taxon>
        <taxon>Alternaria sect. Ulocladioides</taxon>
    </lineage>
</organism>
<accession>A0A8J2N221</accession>
<evidence type="ECO:0000259" key="2">
    <source>
        <dbReference type="Pfam" id="PF23584"/>
    </source>
</evidence>